<reference evidence="2" key="2">
    <citation type="submission" date="2014-03" db="EMBL/GenBank/DDBJ databases">
        <title>The whipworm genome and dual-species transcriptomics of an intimate host-pathogen interaction.</title>
        <authorList>
            <person name="Foth B.J."/>
            <person name="Tsai I.J."/>
            <person name="Reid A.J."/>
            <person name="Bancroft A.J."/>
            <person name="Nichol S."/>
            <person name="Tracey A."/>
            <person name="Holroyd N."/>
            <person name="Cotton J.A."/>
            <person name="Stanley E.J."/>
            <person name="Zarowiecki M."/>
            <person name="Liu J.Z."/>
            <person name="Huckvale T."/>
            <person name="Cooper P.J."/>
            <person name="Grencis R.K."/>
            <person name="Berriman M."/>
        </authorList>
    </citation>
    <scope>NUCLEOTIDE SEQUENCE [LARGE SCALE GENOMIC DNA]</scope>
</reference>
<evidence type="ECO:0000313" key="2">
    <source>
        <dbReference type="EMBL" id="CDW54812.1"/>
    </source>
</evidence>
<dbReference type="Proteomes" id="UP000030665">
    <property type="component" value="Unassembled WGS sequence"/>
</dbReference>
<feature type="region of interest" description="Disordered" evidence="1">
    <location>
        <begin position="95"/>
        <end position="118"/>
    </location>
</feature>
<accession>A0A077Z2V6</accession>
<proteinExistence type="predicted"/>
<sequence length="317" mass="35313">MFKPETSCEFIKSDSLSDVAAVKRATGMQALCSSSELLTRTKAFMDEIEKSNWSTSEPIEPSIYLPTDEDIVTLEDLVSDKPIVLMDIGIVSLSSSESDASSNSDDDEIPADNSDEPPRKIAELREKLKNAAEVLEPFKVVKVILLLVNDCTTLKSELDGNDNEHIEVLGILISESGSFEVLQGKNCSCEKECICCWHCVDGDCKDFKKMSCKASVPAGELAFCYKEYSDKEQHISTRVRYGCSENVVIPLTKSKRTQLVLYEYINASGKKTLHAKKQIFCHDRHYCNEVADSSMSSTIFKRTLPHIATALFAYILM</sequence>
<evidence type="ECO:0000313" key="3">
    <source>
        <dbReference type="Proteomes" id="UP000030665"/>
    </source>
</evidence>
<reference evidence="2" key="1">
    <citation type="submission" date="2014-01" db="EMBL/GenBank/DDBJ databases">
        <authorList>
            <person name="Aslett M."/>
        </authorList>
    </citation>
    <scope>NUCLEOTIDE SEQUENCE</scope>
</reference>
<name>A0A077Z2V6_TRITR</name>
<organism evidence="2 3">
    <name type="scientific">Trichuris trichiura</name>
    <name type="common">Whipworm</name>
    <name type="synonym">Trichocephalus trichiurus</name>
    <dbReference type="NCBI Taxonomy" id="36087"/>
    <lineage>
        <taxon>Eukaryota</taxon>
        <taxon>Metazoa</taxon>
        <taxon>Ecdysozoa</taxon>
        <taxon>Nematoda</taxon>
        <taxon>Enoplea</taxon>
        <taxon>Dorylaimia</taxon>
        <taxon>Trichinellida</taxon>
        <taxon>Trichuridae</taxon>
        <taxon>Trichuris</taxon>
    </lineage>
</organism>
<dbReference type="AlphaFoldDB" id="A0A077Z2V6"/>
<gene>
    <name evidence="2" type="ORF">TTRE_0000308201</name>
</gene>
<dbReference type="EMBL" id="HG805917">
    <property type="protein sequence ID" value="CDW54812.1"/>
    <property type="molecule type" value="Genomic_DNA"/>
</dbReference>
<keyword evidence="3" id="KW-1185">Reference proteome</keyword>
<evidence type="ECO:0000256" key="1">
    <source>
        <dbReference type="SAM" id="MobiDB-lite"/>
    </source>
</evidence>
<feature type="compositionally biased region" description="Acidic residues" evidence="1">
    <location>
        <begin position="104"/>
        <end position="115"/>
    </location>
</feature>
<protein>
    <submittedName>
        <fullName evidence="2">Uncharacterized protein</fullName>
    </submittedName>
</protein>
<dbReference type="OrthoDB" id="10517063at2759"/>